<dbReference type="Pfam" id="PF22981">
    <property type="entry name" value="RM2_Med14"/>
    <property type="match status" value="1"/>
</dbReference>
<dbReference type="GO" id="GO:0006357">
    <property type="term" value="P:regulation of transcription by RNA polymerase II"/>
    <property type="evidence" value="ECO:0007669"/>
    <property type="project" value="InterPro"/>
</dbReference>
<evidence type="ECO:0000256" key="8">
    <source>
        <dbReference type="ARBA" id="ARBA00032007"/>
    </source>
</evidence>
<keyword evidence="14" id="KW-1185">Reference proteome</keyword>
<evidence type="ECO:0000259" key="11">
    <source>
        <dbReference type="Pfam" id="PF22981"/>
    </source>
</evidence>
<dbReference type="EMBL" id="LJIG01000616">
    <property type="protein sequence ID" value="KRT86324.1"/>
    <property type="molecule type" value="Genomic_DNA"/>
</dbReference>
<dbReference type="OrthoDB" id="205099at2759"/>
<protein>
    <recommendedName>
        <fullName evidence="3 9">Mediator of RNA polymerase II transcription subunit 14</fullName>
    </recommendedName>
    <alternativeName>
        <fullName evidence="8 9">Mediator complex subunit 14</fullName>
    </alternativeName>
</protein>
<feature type="domain" description="Mediator complex subunit MED14 N-terminal" evidence="10">
    <location>
        <begin position="1"/>
        <end position="119"/>
    </location>
</feature>
<dbReference type="Pfam" id="PF25065">
    <property type="entry name" value="RM3_Med14"/>
    <property type="match status" value="1"/>
</dbReference>
<evidence type="ECO:0000256" key="5">
    <source>
        <dbReference type="ARBA" id="ARBA00023159"/>
    </source>
</evidence>
<feature type="non-terminal residue" evidence="13">
    <location>
        <position position="486"/>
    </location>
</feature>
<comment type="similarity">
    <text evidence="2 9">Belongs to the Mediator complex subunit 14 family.</text>
</comment>
<proteinExistence type="inferred from homology"/>
<evidence type="ECO:0000313" key="13">
    <source>
        <dbReference type="EMBL" id="KRT86324.1"/>
    </source>
</evidence>
<comment type="caution">
    <text evidence="13">The sequence shown here is derived from an EMBL/GenBank/DDBJ whole genome shotgun (WGS) entry which is preliminary data.</text>
</comment>
<evidence type="ECO:0000256" key="4">
    <source>
        <dbReference type="ARBA" id="ARBA00023015"/>
    </source>
</evidence>
<evidence type="ECO:0000256" key="7">
    <source>
        <dbReference type="ARBA" id="ARBA00023242"/>
    </source>
</evidence>
<dbReference type="Proteomes" id="UP000051574">
    <property type="component" value="Unassembled WGS sequence"/>
</dbReference>
<dbReference type="InterPro" id="IPR013947">
    <property type="entry name" value="Mediator_Med14"/>
</dbReference>
<dbReference type="GO" id="GO:0003712">
    <property type="term" value="F:transcription coregulator activity"/>
    <property type="evidence" value="ECO:0007669"/>
    <property type="project" value="UniProtKB-UniRule"/>
</dbReference>
<evidence type="ECO:0000256" key="3">
    <source>
        <dbReference type="ARBA" id="ARBA00019619"/>
    </source>
</evidence>
<dbReference type="InterPro" id="IPR055122">
    <property type="entry name" value="Med14_N"/>
</dbReference>
<feature type="domain" description="Mediator of RNA polymerase II transcription subunit 14 RM2" evidence="11">
    <location>
        <begin position="198"/>
        <end position="284"/>
    </location>
</feature>
<keyword evidence="4 9" id="KW-0805">Transcription regulation</keyword>
<dbReference type="AlphaFoldDB" id="A0A0T6BG82"/>
<accession>A0A0T6BG82</accession>
<name>A0A0T6BG82_9SCAR</name>
<organism evidence="13 14">
    <name type="scientific">Oryctes borbonicus</name>
    <dbReference type="NCBI Taxonomy" id="1629725"/>
    <lineage>
        <taxon>Eukaryota</taxon>
        <taxon>Metazoa</taxon>
        <taxon>Ecdysozoa</taxon>
        <taxon>Arthropoda</taxon>
        <taxon>Hexapoda</taxon>
        <taxon>Insecta</taxon>
        <taxon>Pterygota</taxon>
        <taxon>Neoptera</taxon>
        <taxon>Endopterygota</taxon>
        <taxon>Coleoptera</taxon>
        <taxon>Polyphaga</taxon>
        <taxon>Scarabaeiformia</taxon>
        <taxon>Scarabaeidae</taxon>
        <taxon>Dynastinae</taxon>
        <taxon>Oryctes</taxon>
    </lineage>
</organism>
<keyword evidence="7 9" id="KW-0539">Nucleus</keyword>
<sequence length="486" mass="55791">MAFLDKQSLLFVETADILAKMARETLVQARLPNFHIPAAVEVLTTGTYGRLPACIREKIVPPDPITNAEKRATLLRLNQVIQHRLVMGNLLPQMKNLKIENGRVTFHVKHEFEVSLTVMGDGPNIPWRLLEIDILVEDKETGDGKALVHSLQVQYIHRLIQSRLVDNPSPLTEVYNCLHFFCQSLQLEVLYSQTLRLMRDRLDDHIHVDEYIPGKCLTVSYWRELTSKGKDQTNKSDPRSELGYRLTVQVDPHDPARPLAVLHIPSLGTKENEIADRAIHSELLSMERLLVHTIYVRTRSRLTDLKIELQAMLKDIECNLQGSPAILSVAILQPCLRAEQLLITVDTHTGMLQCQVPQYEPPLIPELCNCLNGDHSRLPMLISELRYWITRRRCEKTLQHLPASAHERLPLLHHSDHPLTKISRHRMYVQLHRHPNVVLIVEFKEKENSPCEIDCSFYLAVVKHSSIEDNPVDESIETEIPKVYLK</sequence>
<dbReference type="InterPro" id="IPR055113">
    <property type="entry name" value="Med14_RM2"/>
</dbReference>
<dbReference type="PANTHER" id="PTHR12809:SF2">
    <property type="entry name" value="MEDIATOR OF RNA POLYMERASE II TRANSCRIPTION SUBUNIT 14"/>
    <property type="match status" value="1"/>
</dbReference>
<evidence type="ECO:0000313" key="14">
    <source>
        <dbReference type="Proteomes" id="UP000051574"/>
    </source>
</evidence>
<evidence type="ECO:0000256" key="2">
    <source>
        <dbReference type="ARBA" id="ARBA00007813"/>
    </source>
</evidence>
<dbReference type="InterPro" id="IPR056879">
    <property type="entry name" value="RM3_Med14"/>
</dbReference>
<keyword evidence="5 9" id="KW-0010">Activator</keyword>
<gene>
    <name evidence="13" type="ORF">AMK59_2923</name>
</gene>
<evidence type="ECO:0000256" key="6">
    <source>
        <dbReference type="ARBA" id="ARBA00023163"/>
    </source>
</evidence>
<feature type="domain" description="Mediator of RNA polymerase II transcription subunit 14 RM3" evidence="12">
    <location>
        <begin position="287"/>
        <end position="394"/>
    </location>
</feature>
<reference evidence="13 14" key="1">
    <citation type="submission" date="2015-09" db="EMBL/GenBank/DDBJ databases">
        <title>Draft genome of the scarab beetle Oryctes borbonicus.</title>
        <authorList>
            <person name="Meyer J.M."/>
            <person name="Markov G.V."/>
            <person name="Baskaran P."/>
            <person name="Herrmann M."/>
            <person name="Sommer R.J."/>
            <person name="Roedelsperger C."/>
        </authorList>
    </citation>
    <scope>NUCLEOTIDE SEQUENCE [LARGE SCALE GENOMIC DNA]</scope>
    <source>
        <strain evidence="13">OB123</strain>
        <tissue evidence="13">Whole animal</tissue>
    </source>
</reference>
<evidence type="ECO:0000256" key="1">
    <source>
        <dbReference type="ARBA" id="ARBA00004123"/>
    </source>
</evidence>
<dbReference type="GO" id="GO:0016592">
    <property type="term" value="C:mediator complex"/>
    <property type="evidence" value="ECO:0007669"/>
    <property type="project" value="UniProtKB-UniRule"/>
</dbReference>
<dbReference type="Pfam" id="PF08638">
    <property type="entry name" value="Med14"/>
    <property type="match status" value="1"/>
</dbReference>
<evidence type="ECO:0000259" key="12">
    <source>
        <dbReference type="Pfam" id="PF25065"/>
    </source>
</evidence>
<evidence type="ECO:0000259" key="10">
    <source>
        <dbReference type="Pfam" id="PF08638"/>
    </source>
</evidence>
<comment type="subunit">
    <text evidence="9">Component of the Mediator complex.</text>
</comment>
<evidence type="ECO:0000256" key="9">
    <source>
        <dbReference type="RuleBase" id="RU365082"/>
    </source>
</evidence>
<dbReference type="PANTHER" id="PTHR12809">
    <property type="entry name" value="MEDIATOR COMPLEX SUBUNIT"/>
    <property type="match status" value="1"/>
</dbReference>
<keyword evidence="6 9" id="KW-0804">Transcription</keyword>
<comment type="subcellular location">
    <subcellularLocation>
        <location evidence="1 9">Nucleus</location>
    </subcellularLocation>
</comment>
<dbReference type="GO" id="GO:0070847">
    <property type="term" value="C:core mediator complex"/>
    <property type="evidence" value="ECO:0007669"/>
    <property type="project" value="TreeGrafter"/>
</dbReference>
<comment type="function">
    <text evidence="9">Component of the Mediator complex, a coactivator involved in the regulated transcription of nearly all RNA polymerase II-dependent genes. Mediator functions as a bridge to convey information from gene-specific regulatory proteins to the basal RNA polymerase II transcription machinery. Mediator is recruited to promoters by direct interactions with regulatory proteins and serves as a scaffold for the assembly of a functional preinitiation complex with RNA polymerase II and the general transcription factors.</text>
</comment>